<proteinExistence type="predicted"/>
<evidence type="ECO:0000313" key="2">
    <source>
        <dbReference type="Proteomes" id="UP000604083"/>
    </source>
</evidence>
<dbReference type="EMBL" id="JAENIO010000050">
    <property type="protein sequence ID" value="MBK1835379.1"/>
    <property type="molecule type" value="Genomic_DNA"/>
</dbReference>
<accession>A0A934RQ13</accession>
<reference evidence="1" key="1">
    <citation type="submission" date="2021-01" db="EMBL/GenBank/DDBJ databases">
        <title>Modified the classification status of verrucomicrobia.</title>
        <authorList>
            <person name="Feng X."/>
        </authorList>
    </citation>
    <scope>NUCLEOTIDE SEQUENCE</scope>
    <source>
        <strain evidence="1">KCTC 12986</strain>
    </source>
</reference>
<organism evidence="1 2">
    <name type="scientific">Roseibacillus ishigakijimensis</name>
    <dbReference type="NCBI Taxonomy" id="454146"/>
    <lineage>
        <taxon>Bacteria</taxon>
        <taxon>Pseudomonadati</taxon>
        <taxon>Verrucomicrobiota</taxon>
        <taxon>Verrucomicrobiia</taxon>
        <taxon>Verrucomicrobiales</taxon>
        <taxon>Verrucomicrobiaceae</taxon>
        <taxon>Roseibacillus</taxon>
    </lineage>
</organism>
<dbReference type="RefSeq" id="WP_200392813.1">
    <property type="nucleotide sequence ID" value="NZ_JAENIO010000050.1"/>
</dbReference>
<name>A0A934RQ13_9BACT</name>
<evidence type="ECO:0008006" key="3">
    <source>
        <dbReference type="Google" id="ProtNLM"/>
    </source>
</evidence>
<protein>
    <recommendedName>
        <fullName evidence="3">Helix-turn-helix domain-containing protein</fullName>
    </recommendedName>
</protein>
<gene>
    <name evidence="1" type="ORF">JIN78_15020</name>
</gene>
<comment type="caution">
    <text evidence="1">The sequence shown here is derived from an EMBL/GenBank/DDBJ whole genome shotgun (WGS) entry which is preliminary data.</text>
</comment>
<evidence type="ECO:0000313" key="1">
    <source>
        <dbReference type="EMBL" id="MBK1835379.1"/>
    </source>
</evidence>
<dbReference type="AlphaFoldDB" id="A0A934RQ13"/>
<dbReference type="Proteomes" id="UP000604083">
    <property type="component" value="Unassembled WGS sequence"/>
</dbReference>
<sequence>MNTLPETKRRPKAGSQLETVLSILERAQGQEVTLRQFMIEANAGAAHSVIATLRTKYGFDIRNRMERQKSGVVHSFYRLIADNQTESK</sequence>
<keyword evidence="2" id="KW-1185">Reference proteome</keyword>